<accession>A0ABQ9G520</accession>
<organism evidence="1 2">
    <name type="scientific">Dryococelus australis</name>
    <dbReference type="NCBI Taxonomy" id="614101"/>
    <lineage>
        <taxon>Eukaryota</taxon>
        <taxon>Metazoa</taxon>
        <taxon>Ecdysozoa</taxon>
        <taxon>Arthropoda</taxon>
        <taxon>Hexapoda</taxon>
        <taxon>Insecta</taxon>
        <taxon>Pterygota</taxon>
        <taxon>Neoptera</taxon>
        <taxon>Polyneoptera</taxon>
        <taxon>Phasmatodea</taxon>
        <taxon>Verophasmatodea</taxon>
        <taxon>Anareolatae</taxon>
        <taxon>Phasmatidae</taxon>
        <taxon>Eurycanthinae</taxon>
        <taxon>Dryococelus</taxon>
    </lineage>
</organism>
<keyword evidence="2" id="KW-1185">Reference proteome</keyword>
<reference evidence="1 2" key="1">
    <citation type="submission" date="2023-02" db="EMBL/GenBank/DDBJ databases">
        <title>LHISI_Scaffold_Assembly.</title>
        <authorList>
            <person name="Stuart O.P."/>
            <person name="Cleave R."/>
            <person name="Magrath M.J.L."/>
            <person name="Mikheyev A.S."/>
        </authorList>
    </citation>
    <scope>NUCLEOTIDE SEQUENCE [LARGE SCALE GENOMIC DNA]</scope>
    <source>
        <strain evidence="1">Daus_M_001</strain>
        <tissue evidence="1">Leg muscle</tissue>
    </source>
</reference>
<dbReference type="Proteomes" id="UP001159363">
    <property type="component" value="Chromosome 14"/>
</dbReference>
<gene>
    <name evidence="1" type="ORF">PR048_031365</name>
</gene>
<evidence type="ECO:0000313" key="1">
    <source>
        <dbReference type="EMBL" id="KAJ8867563.1"/>
    </source>
</evidence>
<dbReference type="EMBL" id="JARBHB010000015">
    <property type="protein sequence ID" value="KAJ8867563.1"/>
    <property type="molecule type" value="Genomic_DNA"/>
</dbReference>
<comment type="caution">
    <text evidence="1">The sequence shown here is derived from an EMBL/GenBank/DDBJ whole genome shotgun (WGS) entry which is preliminary data.</text>
</comment>
<sequence length="615" mass="67669">MEITGKRSGMRSLTSAGVIHTKNQALCCTTCISDIVEVSLSMDGTAMECDGWGILKFSEETHQPTAALGKIHWFRFAMIRGEWFGHSTTYLCNNIGRSFWLHTSHTNISFCRHQAAVGAALRRDFGASLCANQVRFPAKTAPGFSYVGIVADVATGRRVFSDIFLFPPPLHSAVGPYSPCFTLIGSQDQCTRSLIGFATLWKRALRLIDYRTLRKDPDWLGCLLVSMLPGDEWRTAFRHFAGVCGWSLRHKLMFRLCIRSKLLMEADAAIGVGQPRSVLRDRGWHSFDCSHFEKPRRTGCYSKYEESATDSPGSPLALAVVVYVLDDGHLYGVGLGHVDRHLLLHVYGHVLDDGVGHHLDHVHGHVLVDGNLDRLVDGNLDALGHLHRHRVRLGDAHDERLRDLDWQRLGVGYANDLHLGRRVAVRAAAVDAVRVVSAVAAAAARTDAHPPADGVPLLQAANRHCHRRRQHQGHLRQTTNPSCYSGGATVAERLACSPPTNAIRVQSPAGSLRIFAPDDAVGQRVFSGISRFPTFNHPHRFSRPLRSRPGISDLANLRVTSVHISPACPRAHPQNFSSAPISCADAHLPRQFPSHDWASRVIAAEFSAPTLSPSA</sequence>
<proteinExistence type="predicted"/>
<name>A0ABQ9G520_9NEOP</name>
<protein>
    <submittedName>
        <fullName evidence="1">Uncharacterized protein</fullName>
    </submittedName>
</protein>
<evidence type="ECO:0000313" key="2">
    <source>
        <dbReference type="Proteomes" id="UP001159363"/>
    </source>
</evidence>